<reference evidence="1 2" key="1">
    <citation type="journal article" date="2018" name="Int. J. Syst. Evol. Microbiol.">
        <title>Pseudooceanicola lipolyticus sp. nov., a marine alphaproteobacterium, reclassification of Oceanicola flagellatus as Pseudooceanicola flagellatus comb. nov. and emended description of the genus Pseudooceanicola.</title>
        <authorList>
            <person name="Huang M.-M."/>
            <person name="Guo L.-L."/>
            <person name="Wu Y.-H."/>
            <person name="Lai Q.-L."/>
            <person name="Shao Z.-Z."/>
            <person name="Wang C.-S."/>
            <person name="Wu M."/>
            <person name="Xu X.-W."/>
        </authorList>
    </citation>
    <scope>NUCLEOTIDE SEQUENCE [LARGE SCALE GENOMIC DNA]</scope>
    <source>
        <strain evidence="1 2">157</strain>
    </source>
</reference>
<protein>
    <submittedName>
        <fullName evidence="1">Uncharacterized protein</fullName>
    </submittedName>
</protein>
<organism evidence="1 2">
    <name type="scientific">Pseudooceanicola lipolyticus</name>
    <dbReference type="NCBI Taxonomy" id="2029104"/>
    <lineage>
        <taxon>Bacteria</taxon>
        <taxon>Pseudomonadati</taxon>
        <taxon>Pseudomonadota</taxon>
        <taxon>Alphaproteobacteria</taxon>
        <taxon>Rhodobacterales</taxon>
        <taxon>Paracoccaceae</taxon>
        <taxon>Pseudooceanicola</taxon>
    </lineage>
</organism>
<keyword evidence="2" id="KW-1185">Reference proteome</keyword>
<evidence type="ECO:0000313" key="2">
    <source>
        <dbReference type="Proteomes" id="UP000231553"/>
    </source>
</evidence>
<gene>
    <name evidence="1" type="ORF">CVM52_17360</name>
</gene>
<dbReference type="Proteomes" id="UP000231553">
    <property type="component" value="Unassembled WGS sequence"/>
</dbReference>
<evidence type="ECO:0000313" key="1">
    <source>
        <dbReference type="EMBL" id="PJE35390.1"/>
    </source>
</evidence>
<sequence>MKPDTPIAVLTGDLVASTALSRDQISVAFSALRDCAELQARWQGAPLHFTRHRGDGWQVVLAQPKYALRSALAFRAALRAKSGTLDTYIGAAEGQRPATLHPDLNYETEAVFVASGTALDWAKSNEDAVRMEFNPHGPLNAAFILADRISRDWTQPQAAAIAPFLAPVHVPTATDVADRLGKSRQAVSKALDAARYPALLQALTSLETGRETEHAGQDA</sequence>
<dbReference type="AlphaFoldDB" id="A0A2M8IXY4"/>
<dbReference type="RefSeq" id="WP_133119878.1">
    <property type="nucleotide sequence ID" value="NZ_PGTB01000094.1"/>
</dbReference>
<comment type="caution">
    <text evidence="1">The sequence shown here is derived from an EMBL/GenBank/DDBJ whole genome shotgun (WGS) entry which is preliminary data.</text>
</comment>
<dbReference type="OrthoDB" id="7210707at2"/>
<dbReference type="EMBL" id="PGTB01000094">
    <property type="protein sequence ID" value="PJE35390.1"/>
    <property type="molecule type" value="Genomic_DNA"/>
</dbReference>
<proteinExistence type="predicted"/>
<name>A0A2M8IXY4_9RHOB</name>
<accession>A0A2M8IXY4</accession>